<evidence type="ECO:0000256" key="11">
    <source>
        <dbReference type="SAM" id="Phobius"/>
    </source>
</evidence>
<dbReference type="RefSeq" id="WP_124870932.1">
    <property type="nucleotide sequence ID" value="NZ_RQZF01000007.1"/>
</dbReference>
<dbReference type="Gene3D" id="1.20.1560.10">
    <property type="entry name" value="ABC transporter type 1, transmembrane domain"/>
    <property type="match status" value="1"/>
</dbReference>
<dbReference type="PANTHER" id="PTHR24221">
    <property type="entry name" value="ATP-BINDING CASSETTE SUB-FAMILY B"/>
    <property type="match status" value="1"/>
</dbReference>
<sequence>MITQFFRLMGNRTTTTRMLAGHTLGGVFQGVALGLLIPFLSLFLAGEDAWAWLAAVLAAAALSLAFSITASLQSMAIACLDVCGTLICRVAERVQKLPLGWFSAASVGRVSKAASRDVSFLSHMPSIALPYIASASGSLVGIFLVTVVVDWRVALAMVAPVPVALWALRWMRRMVVREHQIHAVELHNLSNRIVEFAQLQPILRATDRCRNGWAPLEDALASERDAMFTAGKAKGPAGSLFHTAVAAGMLGSIAAGIALLFAGSMSAPVFIALALMAARFAEPVGMLAFYVDALHEAQVAMDAIEDITEAPLLPAPAAGAEKTAGAPFDIHFEGVDFSYDEGEAGGAATPTNSASTLNSGARAPRQVLRDVTFTVPAGSVTAIVGPSGSGKSTLSRLAARFWDVGAGRITVGGVDVRDMSEEHLMSLMSMVFQDVYLFDTTIEENVRIGRPGASDEEVHAAAQRAALTEVIERLPQGWHTRVGEGGTALSGGERQRVALARAFLKDAPILLLDEVTSALDGVNEARVTESLDDLAQGRTVLVIAHRLSTIRRADQIIVLTDGAVEAVGSHDELYAASPTYREFWEDQSAVARWKL</sequence>
<comment type="caution">
    <text evidence="14">The sequence shown here is derived from an EMBL/GenBank/DDBJ whole genome shotgun (WGS) entry which is preliminary data.</text>
</comment>
<keyword evidence="2" id="KW-0813">Transport</keyword>
<reference evidence="14 15" key="1">
    <citation type="submission" date="2018-11" db="EMBL/GenBank/DDBJ databases">
        <title>Genomes From Bacteria Associated with the Canine Oral Cavity: a Test Case for Automated Genome-Based Taxonomic Assignment.</title>
        <authorList>
            <person name="Coil D.A."/>
            <person name="Jospin G."/>
            <person name="Darling A.E."/>
            <person name="Wallis C."/>
            <person name="Davis I.J."/>
            <person name="Harris S."/>
            <person name="Eisen J.A."/>
            <person name="Holcombe L.J."/>
            <person name="O'Flynn C."/>
        </authorList>
    </citation>
    <scope>NUCLEOTIDE SEQUENCE [LARGE SCALE GENOMIC DNA]</scope>
    <source>
        <strain evidence="14 15">OH770</strain>
    </source>
</reference>
<dbReference type="FunFam" id="3.40.50.300:FF:000221">
    <property type="entry name" value="Multidrug ABC transporter ATP-binding protein"/>
    <property type="match status" value="1"/>
</dbReference>
<dbReference type="Gene3D" id="3.40.50.300">
    <property type="entry name" value="P-loop containing nucleotide triphosphate hydrolases"/>
    <property type="match status" value="1"/>
</dbReference>
<comment type="similarity">
    <text evidence="10">Belongs to the ABC transporter superfamily. Siderophore-Fe(3+) uptake transporter (SIUT) (TC 3.A.1.21) family.</text>
</comment>
<keyword evidence="5 11" id="KW-0812">Transmembrane</keyword>
<dbReference type="PROSITE" id="PS00211">
    <property type="entry name" value="ABC_TRANSPORTER_1"/>
    <property type="match status" value="1"/>
</dbReference>
<dbReference type="InterPro" id="IPR011527">
    <property type="entry name" value="ABC1_TM_dom"/>
</dbReference>
<keyword evidence="15" id="KW-1185">Reference proteome</keyword>
<feature type="domain" description="ABC transmembrane type-1" evidence="13">
    <location>
        <begin position="18"/>
        <end position="296"/>
    </location>
</feature>
<dbReference type="InterPro" id="IPR003439">
    <property type="entry name" value="ABC_transporter-like_ATP-bd"/>
</dbReference>
<accession>A0A3P1SFF9</accession>
<feature type="transmembrane region" description="Helical" evidence="11">
    <location>
        <begin position="128"/>
        <end position="147"/>
    </location>
</feature>
<evidence type="ECO:0000256" key="5">
    <source>
        <dbReference type="ARBA" id="ARBA00022692"/>
    </source>
</evidence>
<proteinExistence type="inferred from homology"/>
<dbReference type="Pfam" id="PF00664">
    <property type="entry name" value="ABC_membrane"/>
    <property type="match status" value="1"/>
</dbReference>
<feature type="transmembrane region" description="Helical" evidence="11">
    <location>
        <begin position="49"/>
        <end position="68"/>
    </location>
</feature>
<keyword evidence="8 11" id="KW-1133">Transmembrane helix</keyword>
<dbReference type="EMBL" id="RQZF01000007">
    <property type="protein sequence ID" value="RRC95062.1"/>
    <property type="molecule type" value="Genomic_DNA"/>
</dbReference>
<evidence type="ECO:0000259" key="13">
    <source>
        <dbReference type="PROSITE" id="PS50929"/>
    </source>
</evidence>
<dbReference type="PROSITE" id="PS50929">
    <property type="entry name" value="ABC_TM1F"/>
    <property type="match status" value="1"/>
</dbReference>
<evidence type="ECO:0000256" key="10">
    <source>
        <dbReference type="ARBA" id="ARBA00023455"/>
    </source>
</evidence>
<evidence type="ECO:0000256" key="4">
    <source>
        <dbReference type="ARBA" id="ARBA00022519"/>
    </source>
</evidence>
<dbReference type="OrthoDB" id="9806127at2"/>
<dbReference type="Proteomes" id="UP000280444">
    <property type="component" value="Unassembled WGS sequence"/>
</dbReference>
<protein>
    <submittedName>
        <fullName evidence="14">ABC transporter ATP-binding protein</fullName>
    </submittedName>
</protein>
<dbReference type="GO" id="GO:0016887">
    <property type="term" value="F:ATP hydrolysis activity"/>
    <property type="evidence" value="ECO:0007669"/>
    <property type="project" value="InterPro"/>
</dbReference>
<feature type="transmembrane region" description="Helical" evidence="11">
    <location>
        <begin position="153"/>
        <end position="171"/>
    </location>
</feature>
<dbReference type="Pfam" id="PF00005">
    <property type="entry name" value="ABC_tran"/>
    <property type="match status" value="1"/>
</dbReference>
<dbReference type="PROSITE" id="PS50893">
    <property type="entry name" value="ABC_TRANSPORTER_2"/>
    <property type="match status" value="1"/>
</dbReference>
<evidence type="ECO:0000256" key="9">
    <source>
        <dbReference type="ARBA" id="ARBA00023136"/>
    </source>
</evidence>
<evidence type="ECO:0000256" key="2">
    <source>
        <dbReference type="ARBA" id="ARBA00022448"/>
    </source>
</evidence>
<gene>
    <name evidence="14" type="ORF">EII11_07445</name>
</gene>
<dbReference type="SUPFAM" id="SSF52540">
    <property type="entry name" value="P-loop containing nucleoside triphosphate hydrolases"/>
    <property type="match status" value="1"/>
</dbReference>
<keyword evidence="6" id="KW-0547">Nucleotide-binding</keyword>
<dbReference type="GO" id="GO:0005524">
    <property type="term" value="F:ATP binding"/>
    <property type="evidence" value="ECO:0007669"/>
    <property type="project" value="UniProtKB-KW"/>
</dbReference>
<dbReference type="InterPro" id="IPR017871">
    <property type="entry name" value="ABC_transporter-like_CS"/>
</dbReference>
<dbReference type="GO" id="GO:0005886">
    <property type="term" value="C:plasma membrane"/>
    <property type="evidence" value="ECO:0007669"/>
    <property type="project" value="UniProtKB-SubCell"/>
</dbReference>
<dbReference type="SMART" id="SM00382">
    <property type="entry name" value="AAA"/>
    <property type="match status" value="1"/>
</dbReference>
<dbReference type="InterPro" id="IPR027417">
    <property type="entry name" value="P-loop_NTPase"/>
</dbReference>
<dbReference type="InterPro" id="IPR003593">
    <property type="entry name" value="AAA+_ATPase"/>
</dbReference>
<keyword evidence="4" id="KW-0997">Cell inner membrane</keyword>
<evidence type="ECO:0000259" key="12">
    <source>
        <dbReference type="PROSITE" id="PS50893"/>
    </source>
</evidence>
<keyword evidence="9 11" id="KW-0472">Membrane</keyword>
<evidence type="ECO:0000313" key="14">
    <source>
        <dbReference type="EMBL" id="RRC95062.1"/>
    </source>
</evidence>
<dbReference type="SUPFAM" id="SSF90123">
    <property type="entry name" value="ABC transporter transmembrane region"/>
    <property type="match status" value="1"/>
</dbReference>
<dbReference type="InterPro" id="IPR036640">
    <property type="entry name" value="ABC1_TM_sf"/>
</dbReference>
<dbReference type="GO" id="GO:0034040">
    <property type="term" value="F:ATPase-coupled lipid transmembrane transporter activity"/>
    <property type="evidence" value="ECO:0007669"/>
    <property type="project" value="TreeGrafter"/>
</dbReference>
<keyword evidence="7 14" id="KW-0067">ATP-binding</keyword>
<dbReference type="InterPro" id="IPR039421">
    <property type="entry name" value="Type_1_exporter"/>
</dbReference>
<evidence type="ECO:0000313" key="15">
    <source>
        <dbReference type="Proteomes" id="UP000280444"/>
    </source>
</evidence>
<evidence type="ECO:0000256" key="3">
    <source>
        <dbReference type="ARBA" id="ARBA00022475"/>
    </source>
</evidence>
<dbReference type="PANTHER" id="PTHR24221:SF654">
    <property type="entry name" value="ATP-BINDING CASSETTE SUB-FAMILY B MEMBER 6"/>
    <property type="match status" value="1"/>
</dbReference>
<evidence type="ECO:0000256" key="7">
    <source>
        <dbReference type="ARBA" id="ARBA00022840"/>
    </source>
</evidence>
<evidence type="ECO:0000256" key="8">
    <source>
        <dbReference type="ARBA" id="ARBA00022989"/>
    </source>
</evidence>
<dbReference type="GO" id="GO:0140359">
    <property type="term" value="F:ABC-type transporter activity"/>
    <property type="evidence" value="ECO:0007669"/>
    <property type="project" value="InterPro"/>
</dbReference>
<feature type="domain" description="ABC transporter" evidence="12">
    <location>
        <begin position="330"/>
        <end position="586"/>
    </location>
</feature>
<evidence type="ECO:0000256" key="6">
    <source>
        <dbReference type="ARBA" id="ARBA00022741"/>
    </source>
</evidence>
<feature type="transmembrane region" description="Helical" evidence="11">
    <location>
        <begin position="21"/>
        <end position="43"/>
    </location>
</feature>
<comment type="subcellular location">
    <subcellularLocation>
        <location evidence="1">Cell inner membrane</location>
        <topology evidence="1">Multi-pass membrane protein</topology>
    </subcellularLocation>
</comment>
<keyword evidence="3" id="KW-1003">Cell membrane</keyword>
<name>A0A3P1SFF9_9ACTO</name>
<dbReference type="AlphaFoldDB" id="A0A3P1SFF9"/>
<organism evidence="14 15">
    <name type="scientific">Schaalia canis</name>
    <dbReference type="NCBI Taxonomy" id="100469"/>
    <lineage>
        <taxon>Bacteria</taxon>
        <taxon>Bacillati</taxon>
        <taxon>Actinomycetota</taxon>
        <taxon>Actinomycetes</taxon>
        <taxon>Actinomycetales</taxon>
        <taxon>Actinomycetaceae</taxon>
        <taxon>Schaalia</taxon>
    </lineage>
</organism>
<evidence type="ECO:0000256" key="1">
    <source>
        <dbReference type="ARBA" id="ARBA00004429"/>
    </source>
</evidence>